<dbReference type="EMBL" id="JAECZA010000233">
    <property type="protein sequence ID" value="MBH8576561.1"/>
    <property type="molecule type" value="Genomic_DNA"/>
</dbReference>
<dbReference type="PROSITE" id="PS50857">
    <property type="entry name" value="COX2_CUA"/>
    <property type="match status" value="1"/>
</dbReference>
<proteinExistence type="inferred from homology"/>
<evidence type="ECO:0000256" key="9">
    <source>
        <dbReference type="ARBA" id="ARBA00023136"/>
    </source>
</evidence>
<keyword evidence="16" id="KW-1185">Reference proteome</keyword>
<feature type="transmembrane region" description="Helical" evidence="12">
    <location>
        <begin position="90"/>
        <end position="110"/>
    </location>
</feature>
<keyword evidence="3 10" id="KW-0813">Transport</keyword>
<keyword evidence="11" id="KW-0186">Copper</keyword>
<comment type="similarity">
    <text evidence="2 10">Belongs to the cytochrome c oxidase subunit 2 family.</text>
</comment>
<dbReference type="CDD" id="cd13919">
    <property type="entry name" value="CuRO_HCO_II_like_5"/>
    <property type="match status" value="1"/>
</dbReference>
<evidence type="ECO:0000259" key="13">
    <source>
        <dbReference type="PROSITE" id="PS50857"/>
    </source>
</evidence>
<comment type="caution">
    <text evidence="15">The sequence shown here is derived from an EMBL/GenBank/DDBJ whole genome shotgun (WGS) entry which is preliminary data.</text>
</comment>
<evidence type="ECO:0000256" key="7">
    <source>
        <dbReference type="ARBA" id="ARBA00022982"/>
    </source>
</evidence>
<dbReference type="Gene3D" id="2.60.40.420">
    <property type="entry name" value="Cupredoxins - blue copper proteins"/>
    <property type="match status" value="1"/>
</dbReference>
<dbReference type="SUPFAM" id="SSF81464">
    <property type="entry name" value="Cytochrome c oxidase subunit II-like, transmembrane region"/>
    <property type="match status" value="1"/>
</dbReference>
<protein>
    <recommendedName>
        <fullName evidence="11">Cytochrome c oxidase subunit 2</fullName>
        <ecNumber evidence="11">7.1.1.9</ecNumber>
    </recommendedName>
</protein>
<keyword evidence="8 12" id="KW-1133">Transmembrane helix</keyword>
<dbReference type="InterPro" id="IPR011759">
    <property type="entry name" value="Cyt_c_oxidase_su2_TM_dom"/>
</dbReference>
<dbReference type="GO" id="GO:0005507">
    <property type="term" value="F:copper ion binding"/>
    <property type="evidence" value="ECO:0007669"/>
    <property type="project" value="InterPro"/>
</dbReference>
<evidence type="ECO:0000256" key="5">
    <source>
        <dbReference type="ARBA" id="ARBA00022692"/>
    </source>
</evidence>
<dbReference type="Pfam" id="PF00116">
    <property type="entry name" value="COX2"/>
    <property type="match status" value="1"/>
</dbReference>
<evidence type="ECO:0000256" key="10">
    <source>
        <dbReference type="RuleBase" id="RU000456"/>
    </source>
</evidence>
<gene>
    <name evidence="15" type="ORF">I8752_26935</name>
</gene>
<dbReference type="Gene3D" id="1.10.287.90">
    <property type="match status" value="1"/>
</dbReference>
<dbReference type="PANTHER" id="PTHR22888">
    <property type="entry name" value="CYTOCHROME C OXIDASE, SUBUNIT II"/>
    <property type="match status" value="1"/>
</dbReference>
<dbReference type="InterPro" id="IPR036257">
    <property type="entry name" value="Cyt_c_oxidase_su2_TM_sf"/>
</dbReference>
<evidence type="ECO:0000256" key="12">
    <source>
        <dbReference type="SAM" id="Phobius"/>
    </source>
</evidence>
<keyword evidence="9 12" id="KW-0472">Membrane</keyword>
<keyword evidence="4 10" id="KW-0679">Respiratory chain</keyword>
<evidence type="ECO:0000259" key="14">
    <source>
        <dbReference type="PROSITE" id="PS50999"/>
    </source>
</evidence>
<evidence type="ECO:0000256" key="3">
    <source>
        <dbReference type="ARBA" id="ARBA00022448"/>
    </source>
</evidence>
<dbReference type="PANTHER" id="PTHR22888:SF9">
    <property type="entry name" value="CYTOCHROME C OXIDASE SUBUNIT 2"/>
    <property type="match status" value="1"/>
</dbReference>
<evidence type="ECO:0000313" key="15">
    <source>
        <dbReference type="EMBL" id="MBH8576561.1"/>
    </source>
</evidence>
<sequence>MKIRKILILSGIAIALTAVSLLIGQWTYSWMPPQAAAESHLVDRLFSFLITLGAFIFLGVTGTLIYSAIFHRAEKFDTSDGPPIEGNITLEIVWTAIPVLLVFWIAGYSYQIYEQMGIQGPMEAMHLHIPTLTKSASAAPVKEDKGNVEGLPVEDIEVDAKQWAWVFRYPRTDITSTELHLPINHRIRLALHSEDVIHGFYIPAFRVKQDIIPNRNIDFEFTPIRTGKYQLTDSQFSGTYFATMQADVIVESPEDYKRWLAETANRRPCIANNQAASEYAEESKELVKGWTTVVPAKAPVVNSNKVISHLSYSLPLCTSTLLREEQTFKYPSTRK</sequence>
<comment type="catalytic activity">
    <reaction evidence="11">
        <text>4 Fe(II)-[cytochrome c] + O2 + 8 H(+)(in) = 4 Fe(III)-[cytochrome c] + 2 H2O + 4 H(+)(out)</text>
        <dbReference type="Rhea" id="RHEA:11436"/>
        <dbReference type="Rhea" id="RHEA-COMP:10350"/>
        <dbReference type="Rhea" id="RHEA-COMP:14399"/>
        <dbReference type="ChEBI" id="CHEBI:15377"/>
        <dbReference type="ChEBI" id="CHEBI:15378"/>
        <dbReference type="ChEBI" id="CHEBI:15379"/>
        <dbReference type="ChEBI" id="CHEBI:29033"/>
        <dbReference type="ChEBI" id="CHEBI:29034"/>
        <dbReference type="EC" id="7.1.1.9"/>
    </reaction>
</comment>
<evidence type="ECO:0000256" key="1">
    <source>
        <dbReference type="ARBA" id="ARBA00004141"/>
    </source>
</evidence>
<keyword evidence="6" id="KW-1278">Translocase</keyword>
<evidence type="ECO:0000256" key="4">
    <source>
        <dbReference type="ARBA" id="ARBA00022660"/>
    </source>
</evidence>
<evidence type="ECO:0000313" key="16">
    <source>
        <dbReference type="Proteomes" id="UP000662314"/>
    </source>
</evidence>
<dbReference type="EC" id="7.1.1.9" evidence="11"/>
<comment type="subcellular location">
    <subcellularLocation>
        <location evidence="10">Cell membrane</location>
        <topology evidence="10">Multi-pass membrane protein</topology>
    </subcellularLocation>
    <subcellularLocation>
        <location evidence="1">Membrane</location>
        <topology evidence="1">Multi-pass membrane protein</topology>
    </subcellularLocation>
</comment>
<feature type="transmembrane region" description="Helical" evidence="12">
    <location>
        <begin position="48"/>
        <end position="69"/>
    </location>
</feature>
<dbReference type="InterPro" id="IPR045187">
    <property type="entry name" value="CcO_II"/>
</dbReference>
<name>A0A8J7ICV2_9NOST</name>
<evidence type="ECO:0000256" key="8">
    <source>
        <dbReference type="ARBA" id="ARBA00022989"/>
    </source>
</evidence>
<dbReference type="AlphaFoldDB" id="A0A8J7ICV2"/>
<dbReference type="SUPFAM" id="SSF49503">
    <property type="entry name" value="Cupredoxins"/>
    <property type="match status" value="1"/>
</dbReference>
<feature type="domain" description="Cytochrome oxidase subunit II copper A binding" evidence="13">
    <location>
        <begin position="151"/>
        <end position="262"/>
    </location>
</feature>
<dbReference type="PROSITE" id="PS50999">
    <property type="entry name" value="COX2_TM"/>
    <property type="match status" value="1"/>
</dbReference>
<comment type="cofactor">
    <cofactor evidence="11">
        <name>Cu cation</name>
        <dbReference type="ChEBI" id="CHEBI:23378"/>
    </cofactor>
    <text evidence="11">Binds a copper A center.</text>
</comment>
<evidence type="ECO:0000256" key="2">
    <source>
        <dbReference type="ARBA" id="ARBA00007866"/>
    </source>
</evidence>
<evidence type="ECO:0000256" key="11">
    <source>
        <dbReference type="RuleBase" id="RU004024"/>
    </source>
</evidence>
<evidence type="ECO:0000256" key="6">
    <source>
        <dbReference type="ARBA" id="ARBA00022967"/>
    </source>
</evidence>
<dbReference type="PRINTS" id="PR01166">
    <property type="entry name" value="CYCOXIDASEII"/>
</dbReference>
<keyword evidence="11" id="KW-0479">Metal-binding</keyword>
<comment type="function">
    <text evidence="11">Subunits I and II form the functional core of the enzyme complex. Electrons originating in cytochrome c are transferred via heme a and Cu(A) to the binuclear center formed by heme a3 and Cu(B).</text>
</comment>
<reference evidence="15 16" key="1">
    <citation type="journal article" date="2021" name="Int. J. Syst. Evol. Microbiol.">
        <title>Amazonocrinis nigriterrae gen. nov., sp. nov., Atlanticothrix silvestris gen. nov., sp. nov. and Dendronalium phyllosphericum gen. nov., sp. nov., nostocacean cyanobacteria from Brazilian environments.</title>
        <authorList>
            <person name="Alvarenga D.O."/>
            <person name="Andreote A.P.D."/>
            <person name="Branco L.H.Z."/>
            <person name="Delbaje E."/>
            <person name="Cruz R.B."/>
            <person name="Varani A.M."/>
            <person name="Fiore M.F."/>
        </authorList>
    </citation>
    <scope>NUCLEOTIDE SEQUENCE [LARGE SCALE GENOMIC DNA]</scope>
    <source>
        <strain evidence="15 16">CENA369</strain>
    </source>
</reference>
<feature type="transmembrane region" description="Helical" evidence="12">
    <location>
        <begin position="7"/>
        <end position="28"/>
    </location>
</feature>
<dbReference type="InterPro" id="IPR002429">
    <property type="entry name" value="CcO_II-like_C"/>
</dbReference>
<dbReference type="Proteomes" id="UP000662314">
    <property type="component" value="Unassembled WGS sequence"/>
</dbReference>
<organism evidence="15 16">
    <name type="scientific">Dendronalium phyllosphericum CENA369</name>
    <dbReference type="NCBI Taxonomy" id="1725256"/>
    <lineage>
        <taxon>Bacteria</taxon>
        <taxon>Bacillati</taxon>
        <taxon>Cyanobacteriota</taxon>
        <taxon>Cyanophyceae</taxon>
        <taxon>Nostocales</taxon>
        <taxon>Nostocaceae</taxon>
        <taxon>Dendronalium</taxon>
        <taxon>Dendronalium phyllosphericum</taxon>
    </lineage>
</organism>
<keyword evidence="5 10" id="KW-0812">Transmembrane</keyword>
<keyword evidence="7 10" id="KW-0249">Electron transport</keyword>
<dbReference type="InterPro" id="IPR008972">
    <property type="entry name" value="Cupredoxin"/>
</dbReference>
<dbReference type="GO" id="GO:0042773">
    <property type="term" value="P:ATP synthesis coupled electron transport"/>
    <property type="evidence" value="ECO:0007669"/>
    <property type="project" value="TreeGrafter"/>
</dbReference>
<feature type="domain" description="Cytochrome oxidase subunit II transmembrane region profile" evidence="14">
    <location>
        <begin position="22"/>
        <end position="120"/>
    </location>
</feature>
<dbReference type="RefSeq" id="WP_214435287.1">
    <property type="nucleotide sequence ID" value="NZ_CAWPUQ010000161.1"/>
</dbReference>
<dbReference type="GO" id="GO:0005886">
    <property type="term" value="C:plasma membrane"/>
    <property type="evidence" value="ECO:0007669"/>
    <property type="project" value="UniProtKB-SubCell"/>
</dbReference>
<dbReference type="Pfam" id="PF02790">
    <property type="entry name" value="COX2_TM"/>
    <property type="match status" value="1"/>
</dbReference>
<dbReference type="GO" id="GO:0004129">
    <property type="term" value="F:cytochrome-c oxidase activity"/>
    <property type="evidence" value="ECO:0007669"/>
    <property type="project" value="UniProtKB-EC"/>
</dbReference>
<accession>A0A8J7ICV2</accession>